<protein>
    <recommendedName>
        <fullName evidence="3">SsrA-binding protein</fullName>
    </recommendedName>
    <alternativeName>
        <fullName evidence="3">Small protein B</fullName>
    </alternativeName>
</protein>
<dbReference type="GO" id="GO:0070930">
    <property type="term" value="P:trans-translation-dependent protein tagging"/>
    <property type="evidence" value="ECO:0007669"/>
    <property type="project" value="TreeGrafter"/>
</dbReference>
<dbReference type="CDD" id="cd09294">
    <property type="entry name" value="SmpB"/>
    <property type="match status" value="1"/>
</dbReference>
<sequence>MKILSNNKKAYHDYFILKEYEAGIELFGSEVKSIKEGRCNLKDGYCKIKNREVFLYNIHVSPYTNASIFNHDPERPRKLLMHKYEILKIHNKIKEEGLTLIPLKLYLKNGLIKIEIGLAKGKKIYDKRETSAKKDFERKIKKNLKYTNL</sequence>
<dbReference type="EMBL" id="AP018712">
    <property type="protein sequence ID" value="BBE32133.1"/>
    <property type="molecule type" value="Genomic_DNA"/>
</dbReference>
<name>A0A7G1GAH1_9BACT</name>
<dbReference type="Proteomes" id="UP000516361">
    <property type="component" value="Chromosome"/>
</dbReference>
<comment type="similarity">
    <text evidence="3">Belongs to the SmpB family.</text>
</comment>
<dbReference type="GO" id="GO:0003723">
    <property type="term" value="F:RNA binding"/>
    <property type="evidence" value="ECO:0007669"/>
    <property type="project" value="UniProtKB-UniRule"/>
</dbReference>
<dbReference type="KEGG" id="ocy:OSSY52_22740"/>
<accession>A0A7G1GAH1</accession>
<dbReference type="AlphaFoldDB" id="A0A7G1GAH1"/>
<dbReference type="NCBIfam" id="TIGR00086">
    <property type="entry name" value="smpB"/>
    <property type="match status" value="1"/>
</dbReference>
<organism evidence="4 5">
    <name type="scientific">Tepiditoga spiralis</name>
    <dbReference type="NCBI Taxonomy" id="2108365"/>
    <lineage>
        <taxon>Bacteria</taxon>
        <taxon>Thermotogati</taxon>
        <taxon>Thermotogota</taxon>
        <taxon>Thermotogae</taxon>
        <taxon>Petrotogales</taxon>
        <taxon>Petrotogaceae</taxon>
        <taxon>Tepiditoga</taxon>
    </lineage>
</organism>
<dbReference type="InterPro" id="IPR023620">
    <property type="entry name" value="SmpB"/>
</dbReference>
<proteinExistence type="inferred from homology"/>
<comment type="function">
    <text evidence="3">Required for rescue of stalled ribosomes mediated by trans-translation. Binds to transfer-messenger RNA (tmRNA), required for stable association of tmRNA with ribosomes. tmRNA and SmpB together mimic tRNA shape, replacing the anticodon stem-loop with SmpB. tmRNA is encoded by the ssrA gene; the 2 termini fold to resemble tRNA(Ala) and it encodes a 'tag peptide', a short internal open reading frame. During trans-translation Ala-aminoacylated tmRNA acts like a tRNA, entering the A-site of stalled ribosomes, displacing the stalled mRNA. The ribosome then switches to translate the ORF on the tmRNA; the nascent peptide is terminated with the 'tag peptide' encoded by the tmRNA and targeted for degradation. The ribosome is freed to recommence translation, which seems to be the essential function of trans-translation.</text>
</comment>
<reference evidence="4 5" key="1">
    <citation type="submission" date="2018-06" db="EMBL/GenBank/DDBJ databases">
        <title>Genome sequencing of Oceanotoga sp. sy52.</title>
        <authorList>
            <person name="Mori K."/>
        </authorList>
    </citation>
    <scope>NUCLEOTIDE SEQUENCE [LARGE SCALE GENOMIC DNA]</scope>
    <source>
        <strain evidence="5">sy52</strain>
    </source>
</reference>
<dbReference type="SUPFAM" id="SSF74982">
    <property type="entry name" value="Small protein B (SmpB)"/>
    <property type="match status" value="1"/>
</dbReference>
<dbReference type="FunCoup" id="A0A7G1GAH1">
    <property type="interactions" value="288"/>
</dbReference>
<keyword evidence="2 3" id="KW-0694">RNA-binding</keyword>
<dbReference type="GO" id="GO:0005829">
    <property type="term" value="C:cytosol"/>
    <property type="evidence" value="ECO:0007669"/>
    <property type="project" value="TreeGrafter"/>
</dbReference>
<dbReference type="PANTHER" id="PTHR30308">
    <property type="entry name" value="TMRNA-BINDING COMPONENT OF TRANS-TRANSLATION TAGGING COMPLEX"/>
    <property type="match status" value="1"/>
</dbReference>
<comment type="subcellular location">
    <subcellularLocation>
        <location evidence="3">Cytoplasm</location>
    </subcellularLocation>
    <text evidence="3">The tmRNA-SmpB complex associates with stalled 70S ribosomes.</text>
</comment>
<evidence type="ECO:0000256" key="3">
    <source>
        <dbReference type="HAMAP-Rule" id="MF_00023"/>
    </source>
</evidence>
<dbReference type="Pfam" id="PF01668">
    <property type="entry name" value="SmpB"/>
    <property type="match status" value="1"/>
</dbReference>
<dbReference type="RefSeq" id="WP_190614985.1">
    <property type="nucleotide sequence ID" value="NZ_AP018712.1"/>
</dbReference>
<keyword evidence="5" id="KW-1185">Reference proteome</keyword>
<dbReference type="InParanoid" id="A0A7G1GAH1"/>
<dbReference type="NCBIfam" id="NF003843">
    <property type="entry name" value="PRK05422.1"/>
    <property type="match status" value="1"/>
</dbReference>
<evidence type="ECO:0000256" key="1">
    <source>
        <dbReference type="ARBA" id="ARBA00022490"/>
    </source>
</evidence>
<evidence type="ECO:0000313" key="4">
    <source>
        <dbReference type="EMBL" id="BBE32133.1"/>
    </source>
</evidence>
<dbReference type="InterPro" id="IPR000037">
    <property type="entry name" value="SsrA-bd_prot"/>
</dbReference>
<gene>
    <name evidence="3 4" type="primary">smpB</name>
    <name evidence="4" type="ORF">OSSY52_22740</name>
</gene>
<dbReference type="InterPro" id="IPR020081">
    <property type="entry name" value="SsrA-bd_prot_CS"/>
</dbReference>
<dbReference type="PROSITE" id="PS01317">
    <property type="entry name" value="SSRP"/>
    <property type="match status" value="1"/>
</dbReference>
<evidence type="ECO:0000256" key="2">
    <source>
        <dbReference type="ARBA" id="ARBA00022884"/>
    </source>
</evidence>
<evidence type="ECO:0000313" key="5">
    <source>
        <dbReference type="Proteomes" id="UP000516361"/>
    </source>
</evidence>
<dbReference type="HAMAP" id="MF_00023">
    <property type="entry name" value="SmpB"/>
    <property type="match status" value="1"/>
</dbReference>
<dbReference type="GO" id="GO:0070929">
    <property type="term" value="P:trans-translation"/>
    <property type="evidence" value="ECO:0007669"/>
    <property type="project" value="UniProtKB-UniRule"/>
</dbReference>
<dbReference type="Gene3D" id="2.40.280.10">
    <property type="match status" value="1"/>
</dbReference>
<keyword evidence="1 3" id="KW-0963">Cytoplasm</keyword>
<dbReference type="PANTHER" id="PTHR30308:SF2">
    <property type="entry name" value="SSRA-BINDING PROTEIN"/>
    <property type="match status" value="1"/>
</dbReference>